<name>A0AA39M4D0_9BILA</name>
<sequence>MDTVRYEFVEAVVALFGRDTLFPPDERPLIDKINNTVWKDAIQLHSLSRRYYELHIQEIGDRYKVSFLRSFDNEWATFREVQRVDRRWLRFEAIKPTEYSATEAVWMEREKLEELLTPQFVDVSTPLFPDGPNTPATSTEAMLRWIEEGLMEQVNFATIKFDYYGKTVEDFVKHQIENNPVLWKVNVSCRLKGFTWPDTILPYLKKFVLQAGIKRHVFFGRLKVGTEFLNEVLDFWQVNEGYQCYLCYEITRGDQMTPVGFDTSLETTSKRWHLTCYKHKTRQVALRFKRNENRRSFDLHNICDSKRCKTCPRLWKKTEMGDAVEV</sequence>
<organism evidence="1 2">
    <name type="scientific">Steinernema hermaphroditum</name>
    <dbReference type="NCBI Taxonomy" id="289476"/>
    <lineage>
        <taxon>Eukaryota</taxon>
        <taxon>Metazoa</taxon>
        <taxon>Ecdysozoa</taxon>
        <taxon>Nematoda</taxon>
        <taxon>Chromadorea</taxon>
        <taxon>Rhabditida</taxon>
        <taxon>Tylenchina</taxon>
        <taxon>Panagrolaimomorpha</taxon>
        <taxon>Strongyloidoidea</taxon>
        <taxon>Steinernematidae</taxon>
        <taxon>Steinernema</taxon>
    </lineage>
</organism>
<gene>
    <name evidence="1" type="ORF">QR680_015107</name>
</gene>
<dbReference type="Proteomes" id="UP001175271">
    <property type="component" value="Unassembled WGS sequence"/>
</dbReference>
<protein>
    <submittedName>
        <fullName evidence="1">Uncharacterized protein</fullName>
    </submittedName>
</protein>
<accession>A0AA39M4D0</accession>
<comment type="caution">
    <text evidence="1">The sequence shown here is derived from an EMBL/GenBank/DDBJ whole genome shotgun (WGS) entry which is preliminary data.</text>
</comment>
<keyword evidence="2" id="KW-1185">Reference proteome</keyword>
<reference evidence="1" key="1">
    <citation type="submission" date="2023-06" db="EMBL/GenBank/DDBJ databases">
        <title>Genomic analysis of the entomopathogenic nematode Steinernema hermaphroditum.</title>
        <authorList>
            <person name="Schwarz E.M."/>
            <person name="Heppert J.K."/>
            <person name="Baniya A."/>
            <person name="Schwartz H.T."/>
            <person name="Tan C.-H."/>
            <person name="Antoshechkin I."/>
            <person name="Sternberg P.W."/>
            <person name="Goodrich-Blair H."/>
            <person name="Dillman A.R."/>
        </authorList>
    </citation>
    <scope>NUCLEOTIDE SEQUENCE</scope>
    <source>
        <strain evidence="1">PS9179</strain>
        <tissue evidence="1">Whole animal</tissue>
    </source>
</reference>
<evidence type="ECO:0000313" key="1">
    <source>
        <dbReference type="EMBL" id="KAK0421201.1"/>
    </source>
</evidence>
<dbReference type="EMBL" id="JAUCMV010000002">
    <property type="protein sequence ID" value="KAK0421201.1"/>
    <property type="molecule type" value="Genomic_DNA"/>
</dbReference>
<evidence type="ECO:0000313" key="2">
    <source>
        <dbReference type="Proteomes" id="UP001175271"/>
    </source>
</evidence>
<proteinExistence type="predicted"/>
<dbReference type="AlphaFoldDB" id="A0AA39M4D0"/>